<gene>
    <name evidence="1" type="ORF">LPH55_11540</name>
</gene>
<dbReference type="EMBL" id="JAJPPU010000004">
    <property type="protein sequence ID" value="MCD8474070.1"/>
    <property type="molecule type" value="Genomic_DNA"/>
</dbReference>
<comment type="caution">
    <text evidence="1">The sequence shown here is derived from an EMBL/GenBank/DDBJ whole genome shotgun (WGS) entry which is preliminary data.</text>
</comment>
<dbReference type="RefSeq" id="WP_152536634.1">
    <property type="nucleotide sequence ID" value="NZ_CP053627.1"/>
</dbReference>
<accession>A0ABS8TZA2</accession>
<protein>
    <submittedName>
        <fullName evidence="1">Uncharacterized protein</fullName>
    </submittedName>
</protein>
<keyword evidence="2" id="KW-1185">Reference proteome</keyword>
<evidence type="ECO:0000313" key="2">
    <source>
        <dbReference type="Proteomes" id="UP001430701"/>
    </source>
</evidence>
<reference evidence="1" key="1">
    <citation type="submission" date="2021-11" db="EMBL/GenBank/DDBJ databases">
        <title>Genome sequence of Xylella taiwanensis PLS432.</title>
        <authorList>
            <person name="Weng L.-W."/>
            <person name="Su C.-C."/>
            <person name="Tsai C.-W."/>
            <person name="Kuo C.-H."/>
        </authorList>
    </citation>
    <scope>NUCLEOTIDE SEQUENCE</scope>
    <source>
        <strain evidence="1">PLS432</strain>
    </source>
</reference>
<evidence type="ECO:0000313" key="1">
    <source>
        <dbReference type="EMBL" id="MCD8474070.1"/>
    </source>
</evidence>
<dbReference type="GeneID" id="68900976"/>
<proteinExistence type="predicted"/>
<sequence>MSARVEVGVFEWLTCMLTAAPTKVPHASLQGLHQETARRLDGSVAPLLARLRARIAAIRSAAQCLPWWLDGCDVPLRNGINVECVLSLVVTHA</sequence>
<dbReference type="Proteomes" id="UP001430701">
    <property type="component" value="Unassembled WGS sequence"/>
</dbReference>
<organism evidence="1 2">
    <name type="scientific">Xylella taiwanensis</name>
    <dbReference type="NCBI Taxonomy" id="1444770"/>
    <lineage>
        <taxon>Bacteria</taxon>
        <taxon>Pseudomonadati</taxon>
        <taxon>Pseudomonadota</taxon>
        <taxon>Gammaproteobacteria</taxon>
        <taxon>Lysobacterales</taxon>
        <taxon>Lysobacteraceae</taxon>
        <taxon>Xylella</taxon>
    </lineage>
</organism>
<name>A0ABS8TZA2_9GAMM</name>